<sequence length="164" mass="17847">MTIVEEHRTEIRVQDTVYRIEVAAREGGGAAGEDRWVTVMVGGAGPLEEPVAEGRLDIDAEAVPALATVLSDTLLAFAGRGTGRNGRRRSADRPAHQGLPWSDELDAELESRWLAGESVEEIARRFERTPGGIRARLPRVGCDPERRGAYLPIPPSQREVAELG</sequence>
<dbReference type="HOGENOM" id="CLU_1585531_0_0_11"/>
<dbReference type="KEGG" id="aja:AJAP_14185"/>
<reference evidence="2 3" key="1">
    <citation type="journal article" date="2014" name="J. Biotechnol.">
        <title>Complete genome sequence of the actinobacterium Amycolatopsis japonica MG417-CF17(T) (=DSM 44213T) producing (S,S)-N,N'-ethylenediaminedisuccinic acid.</title>
        <authorList>
            <person name="Stegmann E."/>
            <person name="Albersmeier A."/>
            <person name="Spohn M."/>
            <person name="Gert H."/>
            <person name="Weber T."/>
            <person name="Wohlleben W."/>
            <person name="Kalinowski J."/>
            <person name="Ruckert C."/>
        </authorList>
    </citation>
    <scope>NUCLEOTIDE SEQUENCE [LARGE SCALE GENOMIC DNA]</scope>
    <source>
        <strain evidence="3">MG417-CF17 (DSM 44213)</strain>
    </source>
</reference>
<dbReference type="eggNOG" id="ENOG5034252">
    <property type="taxonomic scope" value="Bacteria"/>
</dbReference>
<evidence type="ECO:0000313" key="3">
    <source>
        <dbReference type="Proteomes" id="UP000028492"/>
    </source>
</evidence>
<feature type="region of interest" description="Disordered" evidence="1">
    <location>
        <begin position="79"/>
        <end position="102"/>
    </location>
</feature>
<feature type="region of interest" description="Disordered" evidence="1">
    <location>
        <begin position="137"/>
        <end position="164"/>
    </location>
</feature>
<dbReference type="Proteomes" id="UP000028492">
    <property type="component" value="Chromosome"/>
</dbReference>
<protein>
    <recommendedName>
        <fullName evidence="4">Helix-turn-helix domain containing protein</fullName>
    </recommendedName>
</protein>
<dbReference type="RefSeq" id="WP_038511496.1">
    <property type="nucleotide sequence ID" value="NZ_CP008953.1"/>
</dbReference>
<evidence type="ECO:0000313" key="2">
    <source>
        <dbReference type="EMBL" id="AIG75718.1"/>
    </source>
</evidence>
<gene>
    <name evidence="2" type="ORF">AJAP_14185</name>
</gene>
<name>A0A075URX0_9PSEU</name>
<evidence type="ECO:0000256" key="1">
    <source>
        <dbReference type="SAM" id="MobiDB-lite"/>
    </source>
</evidence>
<organism evidence="2 3">
    <name type="scientific">Amycolatopsis japonica</name>
    <dbReference type="NCBI Taxonomy" id="208439"/>
    <lineage>
        <taxon>Bacteria</taxon>
        <taxon>Bacillati</taxon>
        <taxon>Actinomycetota</taxon>
        <taxon>Actinomycetes</taxon>
        <taxon>Pseudonocardiales</taxon>
        <taxon>Pseudonocardiaceae</taxon>
        <taxon>Amycolatopsis</taxon>
        <taxon>Amycolatopsis japonica group</taxon>
    </lineage>
</organism>
<accession>A0A075URX0</accession>
<keyword evidence="3" id="KW-1185">Reference proteome</keyword>
<dbReference type="EMBL" id="CP008953">
    <property type="protein sequence ID" value="AIG75718.1"/>
    <property type="molecule type" value="Genomic_DNA"/>
</dbReference>
<evidence type="ECO:0008006" key="4">
    <source>
        <dbReference type="Google" id="ProtNLM"/>
    </source>
</evidence>
<dbReference type="AlphaFoldDB" id="A0A075URX0"/>
<proteinExistence type="predicted"/>